<keyword evidence="4" id="KW-1185">Reference proteome</keyword>
<reference evidence="3 4" key="1">
    <citation type="submission" date="2020-06" db="EMBL/GenBank/DDBJ databases">
        <title>Genome sequence of 2 isolates from Red Sea Mangroves.</title>
        <authorList>
            <person name="Sefrji F."/>
            <person name="Michoud G."/>
            <person name="Merlino G."/>
            <person name="Daffonchio D."/>
        </authorList>
    </citation>
    <scope>NUCLEOTIDE SEQUENCE [LARGE SCALE GENOMIC DNA]</scope>
    <source>
        <strain evidence="3 4">R1DC25</strain>
    </source>
</reference>
<evidence type="ECO:0000256" key="1">
    <source>
        <dbReference type="SAM" id="MobiDB-lite"/>
    </source>
</evidence>
<protein>
    <submittedName>
        <fullName evidence="3">Uncharacterized protein</fullName>
    </submittedName>
</protein>
<evidence type="ECO:0000313" key="4">
    <source>
        <dbReference type="Proteomes" id="UP000593594"/>
    </source>
</evidence>
<dbReference type="EMBL" id="CP058214">
    <property type="protein sequence ID" value="QPC44331.1"/>
    <property type="molecule type" value="Genomic_DNA"/>
</dbReference>
<proteinExistence type="predicted"/>
<feature type="chain" id="PRO_5032426659" evidence="2">
    <location>
        <begin position="23"/>
        <end position="214"/>
    </location>
</feature>
<evidence type="ECO:0000256" key="2">
    <source>
        <dbReference type="SAM" id="SignalP"/>
    </source>
</evidence>
<feature type="signal peptide" evidence="2">
    <location>
        <begin position="1"/>
        <end position="22"/>
    </location>
</feature>
<dbReference type="InterPro" id="IPR038591">
    <property type="entry name" value="NolW-like_sf"/>
</dbReference>
<organism evidence="3 4">
    <name type="scientific">Kaustia mangrovi</name>
    <dbReference type="NCBI Taxonomy" id="2593653"/>
    <lineage>
        <taxon>Bacteria</taxon>
        <taxon>Pseudomonadati</taxon>
        <taxon>Pseudomonadota</taxon>
        <taxon>Alphaproteobacteria</taxon>
        <taxon>Hyphomicrobiales</taxon>
        <taxon>Parvibaculaceae</taxon>
        <taxon>Kaustia</taxon>
    </lineage>
</organism>
<gene>
    <name evidence="3" type="ORF">HW532_17475</name>
</gene>
<evidence type="ECO:0000313" key="3">
    <source>
        <dbReference type="EMBL" id="QPC44331.1"/>
    </source>
</evidence>
<dbReference type="Gene3D" id="3.55.50.30">
    <property type="match status" value="1"/>
</dbReference>
<feature type="compositionally biased region" description="Polar residues" evidence="1">
    <location>
        <begin position="196"/>
        <end position="208"/>
    </location>
</feature>
<accession>A0A7S8C6P8</accession>
<sequence>MTMPIARLILAGLIMVAAPANARVTMDGTSPSLPDGNQPYSYFSLDQDVNEALRFFALNLGIGADIAPGIKGRTGAKTPRGLSRRDYLNYLAAQFRFVWYFDGSTLHAAPSSSVRTEVFSLENNDGERIMTALSRLGLYQAKFRHRYDLKGRVFMVSGPPAYVSDVKKTVEALEKANQAEITVLRGSVEDPVLHSLSRTPAVSQSGSESAPALE</sequence>
<dbReference type="Gene3D" id="3.30.1370.120">
    <property type="match status" value="1"/>
</dbReference>
<dbReference type="AlphaFoldDB" id="A0A7S8C6P8"/>
<feature type="region of interest" description="Disordered" evidence="1">
    <location>
        <begin position="195"/>
        <end position="214"/>
    </location>
</feature>
<name>A0A7S8C6P8_9HYPH</name>
<dbReference type="RefSeq" id="WP_213161698.1">
    <property type="nucleotide sequence ID" value="NZ_CP058214.1"/>
</dbReference>
<dbReference type="KEGG" id="kmn:HW532_17475"/>
<keyword evidence="2" id="KW-0732">Signal</keyword>
<dbReference type="Proteomes" id="UP000593594">
    <property type="component" value="Chromosome"/>
</dbReference>